<dbReference type="PIRSF" id="PIRSF037006">
    <property type="entry name" value="Wax_synthase"/>
    <property type="match status" value="1"/>
</dbReference>
<feature type="transmembrane region" description="Helical" evidence="10">
    <location>
        <begin position="150"/>
        <end position="171"/>
    </location>
</feature>
<dbReference type="PANTHER" id="PTHR31595">
    <property type="entry name" value="LONG-CHAIN-ALCOHOL O-FATTY-ACYLTRANSFERASE 3-RELATED"/>
    <property type="match status" value="1"/>
</dbReference>
<dbReference type="InterPro" id="IPR017088">
    <property type="entry name" value="Wax_synthase_Magnoliopsida"/>
</dbReference>
<keyword evidence="5 10" id="KW-0812">Transmembrane</keyword>
<evidence type="ECO:0000313" key="13">
    <source>
        <dbReference type="Proteomes" id="UP001415857"/>
    </source>
</evidence>
<reference evidence="12 13" key="1">
    <citation type="journal article" date="2024" name="Plant J.">
        <title>Genome sequences and population genomics reveal climatic adaptation and genomic divergence between two closely related sweetgum species.</title>
        <authorList>
            <person name="Xu W.Q."/>
            <person name="Ren C.Q."/>
            <person name="Zhang X.Y."/>
            <person name="Comes H.P."/>
            <person name="Liu X.H."/>
            <person name="Li Y.G."/>
            <person name="Kettle C.J."/>
            <person name="Jalonen R."/>
            <person name="Gaisberger H."/>
            <person name="Ma Y.Z."/>
            <person name="Qiu Y.X."/>
        </authorList>
    </citation>
    <scope>NUCLEOTIDE SEQUENCE [LARGE SCALE GENOMIC DNA]</scope>
    <source>
        <strain evidence="12">Hangzhou</strain>
    </source>
</reference>
<protein>
    <recommendedName>
        <fullName evidence="11">Wax synthase domain-containing protein</fullName>
    </recommendedName>
</protein>
<feature type="transmembrane region" description="Helical" evidence="10">
    <location>
        <begin position="266"/>
        <end position="283"/>
    </location>
</feature>
<keyword evidence="4" id="KW-0808">Transferase</keyword>
<dbReference type="Proteomes" id="UP001415857">
    <property type="component" value="Unassembled WGS sequence"/>
</dbReference>
<dbReference type="GO" id="GO:0016020">
    <property type="term" value="C:membrane"/>
    <property type="evidence" value="ECO:0007669"/>
    <property type="project" value="UniProtKB-SubCell"/>
</dbReference>
<keyword evidence="7" id="KW-0443">Lipid metabolism</keyword>
<dbReference type="GO" id="GO:0008374">
    <property type="term" value="F:O-acyltransferase activity"/>
    <property type="evidence" value="ECO:0007669"/>
    <property type="project" value="InterPro"/>
</dbReference>
<evidence type="ECO:0000256" key="2">
    <source>
        <dbReference type="ARBA" id="ARBA00005179"/>
    </source>
</evidence>
<evidence type="ECO:0000259" key="11">
    <source>
        <dbReference type="Pfam" id="PF13813"/>
    </source>
</evidence>
<dbReference type="PANTHER" id="PTHR31595:SF57">
    <property type="entry name" value="OS04G0481900 PROTEIN"/>
    <property type="match status" value="1"/>
</dbReference>
<dbReference type="InterPro" id="IPR044851">
    <property type="entry name" value="Wax_synthase"/>
</dbReference>
<feature type="transmembrane region" description="Helical" evidence="10">
    <location>
        <begin position="295"/>
        <end position="315"/>
    </location>
</feature>
<evidence type="ECO:0000256" key="3">
    <source>
        <dbReference type="ARBA" id="ARBA00007282"/>
    </source>
</evidence>
<dbReference type="InterPro" id="IPR032805">
    <property type="entry name" value="Wax_synthase_dom"/>
</dbReference>
<evidence type="ECO:0000256" key="6">
    <source>
        <dbReference type="ARBA" id="ARBA00022989"/>
    </source>
</evidence>
<feature type="transmembrane region" description="Helical" evidence="10">
    <location>
        <begin position="224"/>
        <end position="246"/>
    </location>
</feature>
<evidence type="ECO:0000256" key="8">
    <source>
        <dbReference type="ARBA" id="ARBA00023136"/>
    </source>
</evidence>
<dbReference type="Pfam" id="PF13813">
    <property type="entry name" value="MBOAT_2"/>
    <property type="match status" value="1"/>
</dbReference>
<evidence type="ECO:0000313" key="12">
    <source>
        <dbReference type="EMBL" id="KAK9268449.1"/>
    </source>
</evidence>
<keyword evidence="13" id="KW-1185">Reference proteome</keyword>
<keyword evidence="8 10" id="KW-0472">Membrane</keyword>
<evidence type="ECO:0000256" key="7">
    <source>
        <dbReference type="ARBA" id="ARBA00023098"/>
    </source>
</evidence>
<feature type="domain" description="Wax synthase" evidence="11">
    <location>
        <begin position="189"/>
        <end position="271"/>
    </location>
</feature>
<sequence length="346" mass="38807">MDGEIKNLIKVWLSVIASLCYTYFIASKIPKGKPRLFALLPVFSLFTTLPLHLSSPLLTGITAFFITWLANFKLLLFSFDMGPLSTSDPPISLLHFISLACLPIRTKPKNQYPSHQNSEKPPKLPLNLAAKSMLFAVLVCVYDYKKYVHPNVILVMYCCLVYLFVDIVLAVSNAVVRAVIGIELESPSDEPYFSTSLQDFWGRRWNLTTTNTLRHTVYKPVRSFLGVALGIDWAPLPAVLTAFIVSGLMHELLFFYITRVSPTWEITWFFVLHGVCVVVELGVKKVFAGRWRLHWAVSAPLTVGFVVITSAWLFFPPLARNGAVAGAIEECQALVEFVKGKLSFTL</sequence>
<evidence type="ECO:0000256" key="9">
    <source>
        <dbReference type="ARBA" id="ARBA00023315"/>
    </source>
</evidence>
<evidence type="ECO:0000256" key="1">
    <source>
        <dbReference type="ARBA" id="ARBA00004141"/>
    </source>
</evidence>
<gene>
    <name evidence="12" type="ORF">L1049_000200</name>
</gene>
<comment type="caution">
    <text evidence="12">The sequence shown here is derived from an EMBL/GenBank/DDBJ whole genome shotgun (WGS) entry which is preliminary data.</text>
</comment>
<keyword evidence="9" id="KW-0012">Acyltransferase</keyword>
<evidence type="ECO:0000256" key="5">
    <source>
        <dbReference type="ARBA" id="ARBA00022692"/>
    </source>
</evidence>
<name>A0AAP0NBX3_LIQFO</name>
<feature type="transmembrane region" description="Helical" evidence="10">
    <location>
        <begin position="12"/>
        <end position="29"/>
    </location>
</feature>
<dbReference type="EMBL" id="JBBPBK010000015">
    <property type="protein sequence ID" value="KAK9268449.1"/>
    <property type="molecule type" value="Genomic_DNA"/>
</dbReference>
<comment type="pathway">
    <text evidence="2">Secondary metabolite biosynthesis.</text>
</comment>
<comment type="subcellular location">
    <subcellularLocation>
        <location evidence="1">Membrane</location>
        <topology evidence="1">Multi-pass membrane protein</topology>
    </subcellularLocation>
</comment>
<feature type="transmembrane region" description="Helical" evidence="10">
    <location>
        <begin position="36"/>
        <end position="69"/>
    </location>
</feature>
<accession>A0AAP0NBX3</accession>
<dbReference type="GO" id="GO:0006629">
    <property type="term" value="P:lipid metabolic process"/>
    <property type="evidence" value="ECO:0007669"/>
    <property type="project" value="UniProtKB-KW"/>
</dbReference>
<evidence type="ECO:0000256" key="10">
    <source>
        <dbReference type="SAM" id="Phobius"/>
    </source>
</evidence>
<evidence type="ECO:0000256" key="4">
    <source>
        <dbReference type="ARBA" id="ARBA00022679"/>
    </source>
</evidence>
<organism evidence="12 13">
    <name type="scientific">Liquidambar formosana</name>
    <name type="common">Formosan gum</name>
    <dbReference type="NCBI Taxonomy" id="63359"/>
    <lineage>
        <taxon>Eukaryota</taxon>
        <taxon>Viridiplantae</taxon>
        <taxon>Streptophyta</taxon>
        <taxon>Embryophyta</taxon>
        <taxon>Tracheophyta</taxon>
        <taxon>Spermatophyta</taxon>
        <taxon>Magnoliopsida</taxon>
        <taxon>eudicotyledons</taxon>
        <taxon>Gunneridae</taxon>
        <taxon>Pentapetalae</taxon>
        <taxon>Saxifragales</taxon>
        <taxon>Altingiaceae</taxon>
        <taxon>Liquidambar</taxon>
    </lineage>
</organism>
<proteinExistence type="inferred from homology"/>
<dbReference type="AlphaFoldDB" id="A0AAP0NBX3"/>
<keyword evidence="6 10" id="KW-1133">Transmembrane helix</keyword>
<comment type="similarity">
    <text evidence="3">Belongs to the wax synthase family.</text>
</comment>